<reference evidence="2" key="1">
    <citation type="submission" date="2021-01" db="EMBL/GenBank/DDBJ databases">
        <authorList>
            <consortium name="Genoscope - CEA"/>
            <person name="William W."/>
        </authorList>
    </citation>
    <scope>NUCLEOTIDE SEQUENCE</scope>
</reference>
<protein>
    <submittedName>
        <fullName evidence="2">Uncharacterized protein</fullName>
    </submittedName>
</protein>
<evidence type="ECO:0000313" key="2">
    <source>
        <dbReference type="EMBL" id="CAD8181131.1"/>
    </source>
</evidence>
<feature type="coiled-coil region" evidence="1">
    <location>
        <begin position="88"/>
        <end position="115"/>
    </location>
</feature>
<evidence type="ECO:0000313" key="3">
    <source>
        <dbReference type="Proteomes" id="UP000689195"/>
    </source>
</evidence>
<organism evidence="2 3">
    <name type="scientific">Paramecium pentaurelia</name>
    <dbReference type="NCBI Taxonomy" id="43138"/>
    <lineage>
        <taxon>Eukaryota</taxon>
        <taxon>Sar</taxon>
        <taxon>Alveolata</taxon>
        <taxon>Ciliophora</taxon>
        <taxon>Intramacronucleata</taxon>
        <taxon>Oligohymenophorea</taxon>
        <taxon>Peniculida</taxon>
        <taxon>Parameciidae</taxon>
        <taxon>Paramecium</taxon>
    </lineage>
</organism>
<evidence type="ECO:0000256" key="1">
    <source>
        <dbReference type="SAM" id="Coils"/>
    </source>
</evidence>
<keyword evidence="3" id="KW-1185">Reference proteome</keyword>
<dbReference type="EMBL" id="CAJJDO010000075">
    <property type="protein sequence ID" value="CAD8181131.1"/>
    <property type="molecule type" value="Genomic_DNA"/>
</dbReference>
<accession>A0A8S1VWD9</accession>
<gene>
    <name evidence="2" type="ORF">PPENT_87.1.T0750217</name>
</gene>
<dbReference type="AlphaFoldDB" id="A0A8S1VWD9"/>
<sequence length="170" mass="21158">MKHMNELLHYIKQYNLARYYQKIQENANLQENNQSIQKKLIQYKLNVDQEENIKKDMESQDKLQRQENILHKRFNRMKIDVMEKIEKKQRSRLKLQKIKQKIRILSKNKSQLERLLRYKRDYQQQIILQDQNKCLQKNDKMSKYCIKTYTLKIFVWKFKYIIIQNLSMQV</sequence>
<name>A0A8S1VWD9_9CILI</name>
<keyword evidence="1" id="KW-0175">Coiled coil</keyword>
<comment type="caution">
    <text evidence="2">The sequence shown here is derived from an EMBL/GenBank/DDBJ whole genome shotgun (WGS) entry which is preliminary data.</text>
</comment>
<proteinExistence type="predicted"/>
<feature type="coiled-coil region" evidence="1">
    <location>
        <begin position="26"/>
        <end position="60"/>
    </location>
</feature>
<dbReference type="Proteomes" id="UP000689195">
    <property type="component" value="Unassembled WGS sequence"/>
</dbReference>